<dbReference type="InterPro" id="IPR025166">
    <property type="entry name" value="Integrase_DNA_bind_dom"/>
</dbReference>
<dbReference type="RefSeq" id="WP_269264271.1">
    <property type="nucleotide sequence ID" value="NZ_CP098248.1"/>
</dbReference>
<dbReference type="Proteomes" id="UP001164794">
    <property type="component" value="Chromosome"/>
</dbReference>
<accession>A0ABY7JJ23</accession>
<dbReference type="EMBL" id="CP098248">
    <property type="protein sequence ID" value="WAV96791.1"/>
    <property type="molecule type" value="Genomic_DNA"/>
</dbReference>
<proteinExistence type="inferred from homology"/>
<comment type="similarity">
    <text evidence="1">Belongs to the 'phage' integrase family.</text>
</comment>
<sequence>MAKLITPLVPKQIDNVKPKDKPYTLFDGGGLYLEIVPSGSKLWKMKCRINNKAVKLAFGKYPAVSLKEARLKREEVQKLIASDIDPRADKAEKIQQEKSWTEHTFEKVARDWHKNRLSGWKENTAKDFINLKFGKRFLVGIC</sequence>
<reference evidence="4" key="1">
    <citation type="journal article" date="2022" name="Front. Microbiol.">
        <title>New perspectives on an old grouping: The genomic and phenotypic variability of Oxalobacter formigenes and the implications for calcium oxalate stone prevention.</title>
        <authorList>
            <person name="Chmiel J.A."/>
            <person name="Carr C."/>
            <person name="Stuivenberg G.A."/>
            <person name="Venema R."/>
            <person name="Chanyi R.M."/>
            <person name="Al K.F."/>
            <person name="Giguere D."/>
            <person name="Say H."/>
            <person name="Akouris P.P."/>
            <person name="Dominguez Romero S.A."/>
            <person name="Kwong A."/>
            <person name="Tai V."/>
            <person name="Koval S.F."/>
            <person name="Razvi H."/>
            <person name="Bjazevic J."/>
            <person name="Burton J.P."/>
        </authorList>
    </citation>
    <scope>NUCLEOTIDE SEQUENCE</scope>
    <source>
        <strain evidence="4">HOxNP-1</strain>
    </source>
</reference>
<dbReference type="PANTHER" id="PTHR30629">
    <property type="entry name" value="PROPHAGE INTEGRASE"/>
    <property type="match status" value="1"/>
</dbReference>
<evidence type="ECO:0000313" key="5">
    <source>
        <dbReference type="Proteomes" id="UP001164794"/>
    </source>
</evidence>
<protein>
    <submittedName>
        <fullName evidence="4">Integrase arm-type DNA-binding domain-containing protein</fullName>
    </submittedName>
</protein>
<evidence type="ECO:0000256" key="1">
    <source>
        <dbReference type="ARBA" id="ARBA00008857"/>
    </source>
</evidence>
<evidence type="ECO:0000256" key="2">
    <source>
        <dbReference type="ARBA" id="ARBA00022908"/>
    </source>
</evidence>
<evidence type="ECO:0000313" key="4">
    <source>
        <dbReference type="EMBL" id="WAV96791.1"/>
    </source>
</evidence>
<dbReference type="InterPro" id="IPR050808">
    <property type="entry name" value="Phage_Integrase"/>
</dbReference>
<dbReference type="Pfam" id="PF13356">
    <property type="entry name" value="Arm-DNA-bind_3"/>
    <property type="match status" value="1"/>
</dbReference>
<dbReference type="InterPro" id="IPR038488">
    <property type="entry name" value="Integrase_DNA-bd_sf"/>
</dbReference>
<organism evidence="4 5">
    <name type="scientific">Oxalobacter aliiformigenes</name>
    <dbReference type="NCBI Taxonomy" id="2946593"/>
    <lineage>
        <taxon>Bacteria</taxon>
        <taxon>Pseudomonadati</taxon>
        <taxon>Pseudomonadota</taxon>
        <taxon>Betaproteobacteria</taxon>
        <taxon>Burkholderiales</taxon>
        <taxon>Oxalobacteraceae</taxon>
        <taxon>Oxalobacter</taxon>
    </lineage>
</organism>
<feature type="domain" description="Integrase DNA-binding" evidence="3">
    <location>
        <begin position="11"/>
        <end position="92"/>
    </location>
</feature>
<keyword evidence="5" id="KW-1185">Reference proteome</keyword>
<dbReference type="PANTHER" id="PTHR30629:SF2">
    <property type="entry name" value="PROPHAGE INTEGRASE INTS-RELATED"/>
    <property type="match status" value="1"/>
</dbReference>
<dbReference type="Gene3D" id="3.30.160.390">
    <property type="entry name" value="Integrase, DNA-binding domain"/>
    <property type="match status" value="1"/>
</dbReference>
<keyword evidence="4" id="KW-0238">DNA-binding</keyword>
<gene>
    <name evidence="4" type="ORF">NB645_08175</name>
</gene>
<keyword evidence="2" id="KW-0229">DNA integration</keyword>
<evidence type="ECO:0000259" key="3">
    <source>
        <dbReference type="Pfam" id="PF13356"/>
    </source>
</evidence>
<dbReference type="GO" id="GO:0003677">
    <property type="term" value="F:DNA binding"/>
    <property type="evidence" value="ECO:0007669"/>
    <property type="project" value="UniProtKB-KW"/>
</dbReference>
<name>A0ABY7JJ23_9BURK</name>